<name>A0A8U0A666_9EURY</name>
<organism evidence="2 3">
    <name type="scientific">Halocatena salina</name>
    <dbReference type="NCBI Taxonomy" id="2934340"/>
    <lineage>
        <taxon>Archaea</taxon>
        <taxon>Methanobacteriati</taxon>
        <taxon>Methanobacteriota</taxon>
        <taxon>Stenosarchaea group</taxon>
        <taxon>Halobacteria</taxon>
        <taxon>Halobacteriales</taxon>
        <taxon>Natronomonadaceae</taxon>
        <taxon>Halocatena</taxon>
    </lineage>
</organism>
<keyword evidence="3" id="KW-1185">Reference proteome</keyword>
<feature type="compositionally biased region" description="Basic and acidic residues" evidence="1">
    <location>
        <begin position="38"/>
        <end position="47"/>
    </location>
</feature>
<feature type="region of interest" description="Disordered" evidence="1">
    <location>
        <begin position="1"/>
        <end position="56"/>
    </location>
</feature>
<feature type="compositionally biased region" description="Basic and acidic residues" evidence="1">
    <location>
        <begin position="14"/>
        <end position="27"/>
    </location>
</feature>
<evidence type="ECO:0008006" key="4">
    <source>
        <dbReference type="Google" id="ProtNLM"/>
    </source>
</evidence>
<dbReference type="RefSeq" id="WP_247995309.1">
    <property type="nucleotide sequence ID" value="NZ_CP096021.1"/>
</dbReference>
<dbReference type="KEGG" id="haad:MW046_16585"/>
<geneLocation type="plasmid" evidence="2 3">
    <name>unnamed2</name>
</geneLocation>
<gene>
    <name evidence="2" type="ORF">MW046_16585</name>
</gene>
<evidence type="ECO:0000256" key="1">
    <source>
        <dbReference type="SAM" id="MobiDB-lite"/>
    </source>
</evidence>
<dbReference type="EMBL" id="CP096021">
    <property type="protein sequence ID" value="UPM44655.1"/>
    <property type="molecule type" value="Genomic_DNA"/>
</dbReference>
<protein>
    <recommendedName>
        <fullName evidence="4">1,4-alpha-glucan branching enzyme</fullName>
    </recommendedName>
</protein>
<feature type="compositionally biased region" description="Polar residues" evidence="1">
    <location>
        <begin position="1"/>
        <end position="13"/>
    </location>
</feature>
<dbReference type="GeneID" id="71929698"/>
<reference evidence="2" key="1">
    <citation type="submission" date="2022-04" db="EMBL/GenBank/DDBJ databases">
        <title>Halocatena sp. nov., isolated from a salt lake.</title>
        <authorList>
            <person name="Cui H.-L."/>
        </authorList>
    </citation>
    <scope>NUCLEOTIDE SEQUENCE</scope>
    <source>
        <strain evidence="2">AD-1</strain>
        <plasmid evidence="2">unnamed2</plasmid>
    </source>
</reference>
<sequence>MSDSDPGESQTTTDHQEIRQWVEERGDQPAYVESTESGDSRLLRIDFPDQDDDEGIPDDISWDEFFETFEENDLTFLYQDETSEGDTSYFNKFVSSED</sequence>
<proteinExistence type="predicted"/>
<evidence type="ECO:0000313" key="3">
    <source>
        <dbReference type="Proteomes" id="UP000831768"/>
    </source>
</evidence>
<dbReference type="AlphaFoldDB" id="A0A8U0A666"/>
<dbReference type="Proteomes" id="UP000831768">
    <property type="component" value="Plasmid unnamed2"/>
</dbReference>
<keyword evidence="2" id="KW-0614">Plasmid</keyword>
<evidence type="ECO:0000313" key="2">
    <source>
        <dbReference type="EMBL" id="UPM44655.1"/>
    </source>
</evidence>
<accession>A0A8U0A666</accession>